<organism evidence="2 3">
    <name type="scientific">Gymnopilus junonius</name>
    <name type="common">Spectacular rustgill mushroom</name>
    <name type="synonym">Gymnopilus spectabilis subsp. junonius</name>
    <dbReference type="NCBI Taxonomy" id="109634"/>
    <lineage>
        <taxon>Eukaryota</taxon>
        <taxon>Fungi</taxon>
        <taxon>Dikarya</taxon>
        <taxon>Basidiomycota</taxon>
        <taxon>Agaricomycotina</taxon>
        <taxon>Agaricomycetes</taxon>
        <taxon>Agaricomycetidae</taxon>
        <taxon>Agaricales</taxon>
        <taxon>Agaricineae</taxon>
        <taxon>Hymenogastraceae</taxon>
        <taxon>Gymnopilus</taxon>
    </lineage>
</organism>
<feature type="region of interest" description="Disordered" evidence="1">
    <location>
        <begin position="125"/>
        <end position="186"/>
    </location>
</feature>
<evidence type="ECO:0000256" key="1">
    <source>
        <dbReference type="SAM" id="MobiDB-lite"/>
    </source>
</evidence>
<accession>A0A9P5TML4</accession>
<feature type="region of interest" description="Disordered" evidence="1">
    <location>
        <begin position="1"/>
        <end position="42"/>
    </location>
</feature>
<reference evidence="2" key="1">
    <citation type="submission" date="2020-11" db="EMBL/GenBank/DDBJ databases">
        <authorList>
            <consortium name="DOE Joint Genome Institute"/>
            <person name="Ahrendt S."/>
            <person name="Riley R."/>
            <person name="Andreopoulos W."/>
            <person name="LaButti K."/>
            <person name="Pangilinan J."/>
            <person name="Ruiz-duenas F.J."/>
            <person name="Barrasa J.M."/>
            <person name="Sanchez-Garcia M."/>
            <person name="Camarero S."/>
            <person name="Miyauchi S."/>
            <person name="Serrano A."/>
            <person name="Linde D."/>
            <person name="Babiker R."/>
            <person name="Drula E."/>
            <person name="Ayuso-Fernandez I."/>
            <person name="Pacheco R."/>
            <person name="Padilla G."/>
            <person name="Ferreira P."/>
            <person name="Barriuso J."/>
            <person name="Kellner H."/>
            <person name="Castanera R."/>
            <person name="Alfaro M."/>
            <person name="Ramirez L."/>
            <person name="Pisabarro A.G."/>
            <person name="Kuo A."/>
            <person name="Tritt A."/>
            <person name="Lipzen A."/>
            <person name="He G."/>
            <person name="Yan M."/>
            <person name="Ng V."/>
            <person name="Cullen D."/>
            <person name="Martin F."/>
            <person name="Rosso M.-N."/>
            <person name="Henrissat B."/>
            <person name="Hibbett D."/>
            <person name="Martinez A.T."/>
            <person name="Grigoriev I.V."/>
        </authorList>
    </citation>
    <scope>NUCLEOTIDE SEQUENCE</scope>
    <source>
        <strain evidence="2">AH 44721</strain>
    </source>
</reference>
<proteinExistence type="predicted"/>
<comment type="caution">
    <text evidence="2">The sequence shown here is derived from an EMBL/GenBank/DDBJ whole genome shotgun (WGS) entry which is preliminary data.</text>
</comment>
<feature type="compositionally biased region" description="Basic and acidic residues" evidence="1">
    <location>
        <begin position="1"/>
        <end position="12"/>
    </location>
</feature>
<feature type="compositionally biased region" description="Polar residues" evidence="1">
    <location>
        <begin position="136"/>
        <end position="186"/>
    </location>
</feature>
<dbReference type="Proteomes" id="UP000724874">
    <property type="component" value="Unassembled WGS sequence"/>
</dbReference>
<evidence type="ECO:0000313" key="3">
    <source>
        <dbReference type="Proteomes" id="UP000724874"/>
    </source>
</evidence>
<dbReference type="OrthoDB" id="2874176at2759"/>
<name>A0A9P5TML4_GYMJU</name>
<gene>
    <name evidence="2" type="ORF">CPB84DRAFT_1681108</name>
</gene>
<evidence type="ECO:0000313" key="2">
    <source>
        <dbReference type="EMBL" id="KAF8899654.1"/>
    </source>
</evidence>
<sequence length="186" mass="20042">MGTPSRDRDRPPFPHSPAPSLRHTAAPSSASLTNIPASSSAVQVSPQTVTVDALLKLFATADHPHAAALDQAVADRNVLSAQNSQLWKLIEKQRTGYNQILKELERIRGERDTYKARLSALTAVLPNGAAPEKRQNTTSERGSRPSLDTTVPSHTSAPSPQARQLVTRHNSDDSGTLTLPILMTSN</sequence>
<protein>
    <submittedName>
        <fullName evidence="2">Uncharacterized protein</fullName>
    </submittedName>
</protein>
<dbReference type="EMBL" id="JADNYJ010000052">
    <property type="protein sequence ID" value="KAF8899654.1"/>
    <property type="molecule type" value="Genomic_DNA"/>
</dbReference>
<keyword evidence="3" id="KW-1185">Reference proteome</keyword>
<dbReference type="AlphaFoldDB" id="A0A9P5TML4"/>
<feature type="compositionally biased region" description="Polar residues" evidence="1">
    <location>
        <begin position="26"/>
        <end position="42"/>
    </location>
</feature>